<organism evidence="1 2">
    <name type="scientific">Taylorella asinigenitalis (strain MCE3)</name>
    <dbReference type="NCBI Taxonomy" id="1008459"/>
    <lineage>
        <taxon>Bacteria</taxon>
        <taxon>Pseudomonadati</taxon>
        <taxon>Pseudomonadota</taxon>
        <taxon>Betaproteobacteria</taxon>
        <taxon>Burkholderiales</taxon>
        <taxon>Alcaligenaceae</taxon>
        <taxon>Taylorella</taxon>
    </lineage>
</organism>
<proteinExistence type="predicted"/>
<dbReference type="EMBL" id="CP003059">
    <property type="protein sequence ID" value="AEP37142.1"/>
    <property type="molecule type" value="Genomic_DNA"/>
</dbReference>
<evidence type="ECO:0000313" key="2">
    <source>
        <dbReference type="Proteomes" id="UP000009284"/>
    </source>
</evidence>
<reference key="1">
    <citation type="submission" date="2011-09" db="EMBL/GenBank/DDBJ databases">
        <title>Genomic characterization of the Taylorella genus.</title>
        <authorList>
            <person name="Hebert L."/>
            <person name="Moumen B."/>
            <person name="Pons N."/>
            <person name="Duquesne F."/>
            <person name="Breuil M.-F."/>
            <person name="Goux D."/>
            <person name="Batto J.-M."/>
            <person name="Renault P."/>
            <person name="Laugier C."/>
            <person name="Petry S."/>
        </authorList>
    </citation>
    <scope>NUCLEOTIDE SEQUENCE</scope>
    <source>
        <strain>MCE3</strain>
    </source>
</reference>
<gene>
    <name evidence="1" type="ordered locus">TASI_1402</name>
</gene>
<dbReference type="OrthoDB" id="9814284at2"/>
<dbReference type="STRING" id="1008459.TASI_1402"/>
<reference evidence="1 2" key="2">
    <citation type="journal article" date="2012" name="PLoS ONE">
        <title>Genomic characterization of the taylorella genus.</title>
        <authorList>
            <person name="Hebert L."/>
            <person name="Moumen B."/>
            <person name="Pons N."/>
            <person name="Duquesne F."/>
            <person name="Breuil M.F."/>
            <person name="Goux D."/>
            <person name="Batto J.M."/>
            <person name="Laugier C."/>
            <person name="Renault P."/>
            <person name="Petry S."/>
        </authorList>
    </citation>
    <scope>NUCLEOTIDE SEQUENCE [LARGE SCALE GENOMIC DNA]</scope>
    <source>
        <strain evidence="1 2">MCE3</strain>
    </source>
</reference>
<sequence length="65" mass="7661">MMFSLKDTAKYLGQTARLMVGVPDYDTYLKHMERNHPDKTPMTYKEFFRERQDARYGGKGGFKCC</sequence>
<dbReference type="KEGG" id="tas:TASI_1402"/>
<protein>
    <submittedName>
        <fullName evidence="1">Putative small protein yjiX</fullName>
    </submittedName>
</protein>
<dbReference type="HOGENOM" id="CLU_171734_1_1_4"/>
<dbReference type="PANTHER" id="PTHR38453:SF1">
    <property type="entry name" value="CYTOPLASMIC PROTEIN"/>
    <property type="match status" value="1"/>
</dbReference>
<dbReference type="eggNOG" id="COG2879">
    <property type="taxonomic scope" value="Bacteria"/>
</dbReference>
<dbReference type="InterPro" id="IPR007423">
    <property type="entry name" value="Sel_put"/>
</dbReference>
<dbReference type="Proteomes" id="UP000009284">
    <property type="component" value="Chromosome"/>
</dbReference>
<dbReference type="PANTHER" id="PTHR38453">
    <property type="entry name" value="CYTOPLASMIC PROTEIN-RELATED"/>
    <property type="match status" value="1"/>
</dbReference>
<dbReference type="AlphaFoldDB" id="G4QA69"/>
<dbReference type="Pfam" id="PF04328">
    <property type="entry name" value="Sel_put"/>
    <property type="match status" value="1"/>
</dbReference>
<evidence type="ECO:0000313" key="1">
    <source>
        <dbReference type="EMBL" id="AEP37142.1"/>
    </source>
</evidence>
<accession>G4QA69</accession>
<dbReference type="RefSeq" id="WP_014112036.1">
    <property type="nucleotide sequence ID" value="NC_016043.1"/>
</dbReference>
<keyword evidence="2" id="KW-1185">Reference proteome</keyword>
<name>G4QA69_TAYAM</name>